<dbReference type="PANTHER" id="PTHR35004">
    <property type="entry name" value="TRANSPOSASE RV3428C-RELATED"/>
    <property type="match status" value="1"/>
</dbReference>
<dbReference type="EMBL" id="FZNR01000029">
    <property type="protein sequence ID" value="SNS92590.1"/>
    <property type="molecule type" value="Genomic_DNA"/>
</dbReference>
<feature type="compositionally biased region" description="Pro residues" evidence="1">
    <location>
        <begin position="493"/>
        <end position="510"/>
    </location>
</feature>
<feature type="region of interest" description="Disordered" evidence="1">
    <location>
        <begin position="482"/>
        <end position="546"/>
    </location>
</feature>
<sequence length="546" mass="60920">MPLTKDELFRRIRTDAVLEELSIRALARKHCVHRRLVREALTSAEPTPRRQSVRRSPRLDPVKKTIDEWLRADLEAPRKQRHTARRIKDRLAEEADVDVPYSTVRDYVSMRRRQIAAEAGAPADGFIIRHNRPGADAEVDFGEVVICLAGTMTRCHLFAFRLAYSGLAVHRVTVSCGQEAFLEGHEYAFELIGGIPVGQIRYDNLSSAVRRVVFRSRSRVENPRWEAFREHYGFTPFYCIPGLEGAHEKGGVEGQVGYYRRNRLTPVPTVATLEELNQRLAAADLADRDRKIRLRSRTVGEDFAAETPLLARLPTESFGASLTLRPRVDREATVTVRMNDYSVPARFIGRKLQVLLGTTEVVISDGRTEVARHPRLPGRGGQRLLLDHYLEILLRKPGALAGSEALDQARREGTFTADHEAFWTAAKASTDDEAAGTRELIQVLLLHRHMRGQDVTAGIRAALSVGAATADVVAVEARKAAQNAGPSPTITAGPPPAPPPPLPPPAPPPVTERTLQRVAQLPADHRPPPDLNRWDQLLRHRRRESS</sequence>
<dbReference type="AlphaFoldDB" id="A0A239IFZ1"/>
<name>A0A239IFZ1_9ACTN</name>
<dbReference type="NCBIfam" id="NF033546">
    <property type="entry name" value="transpos_IS21"/>
    <property type="match status" value="1"/>
</dbReference>
<evidence type="ECO:0000313" key="3">
    <source>
        <dbReference type="EMBL" id="SNS92590.1"/>
    </source>
</evidence>
<feature type="domain" description="Transposase for insertion sequence element IS21-like C-terminal" evidence="2">
    <location>
        <begin position="313"/>
        <end position="383"/>
    </location>
</feature>
<protein>
    <submittedName>
        <fullName evidence="3">Transposase</fullName>
    </submittedName>
</protein>
<dbReference type="Proteomes" id="UP000198415">
    <property type="component" value="Unassembled WGS sequence"/>
</dbReference>
<dbReference type="RefSeq" id="WP_089298550.1">
    <property type="nucleotide sequence ID" value="NZ_BOMU01000112.1"/>
</dbReference>
<gene>
    <name evidence="3" type="ORF">SAMN06264365_1298</name>
</gene>
<organism evidence="3 4">
    <name type="scientific">Actinoplanes regularis</name>
    <dbReference type="NCBI Taxonomy" id="52697"/>
    <lineage>
        <taxon>Bacteria</taxon>
        <taxon>Bacillati</taxon>
        <taxon>Actinomycetota</taxon>
        <taxon>Actinomycetes</taxon>
        <taxon>Micromonosporales</taxon>
        <taxon>Micromonosporaceae</taxon>
        <taxon>Actinoplanes</taxon>
    </lineage>
</organism>
<feature type="compositionally biased region" description="Basic and acidic residues" evidence="1">
    <location>
        <begin position="523"/>
        <end position="546"/>
    </location>
</feature>
<evidence type="ECO:0000259" key="2">
    <source>
        <dbReference type="Pfam" id="PF22483"/>
    </source>
</evidence>
<keyword evidence="4" id="KW-1185">Reference proteome</keyword>
<evidence type="ECO:0000313" key="4">
    <source>
        <dbReference type="Proteomes" id="UP000198415"/>
    </source>
</evidence>
<proteinExistence type="predicted"/>
<reference evidence="3 4" key="1">
    <citation type="submission" date="2017-06" db="EMBL/GenBank/DDBJ databases">
        <authorList>
            <person name="Kim H.J."/>
            <person name="Triplett B.A."/>
        </authorList>
    </citation>
    <scope>NUCLEOTIDE SEQUENCE [LARGE SCALE GENOMIC DNA]</scope>
    <source>
        <strain evidence="3 4">DSM 43151</strain>
    </source>
</reference>
<dbReference type="OrthoDB" id="2065409at2"/>
<evidence type="ECO:0000256" key="1">
    <source>
        <dbReference type="SAM" id="MobiDB-lite"/>
    </source>
</evidence>
<dbReference type="Pfam" id="PF22483">
    <property type="entry name" value="Mu-transpos_C_2"/>
    <property type="match status" value="1"/>
</dbReference>
<accession>A0A239IFZ1</accession>
<dbReference type="InterPro" id="IPR054353">
    <property type="entry name" value="IstA-like_C"/>
</dbReference>